<evidence type="ECO:0000256" key="1">
    <source>
        <dbReference type="SAM" id="MobiDB-lite"/>
    </source>
</evidence>
<sequence>MNSSFNVSPTSSEINRSSNLTDVPSILSERLNAPNVVQSAYQ</sequence>
<dbReference type="AlphaFoldDB" id="A0A4Y2AWY3"/>
<feature type="non-terminal residue" evidence="2">
    <location>
        <position position="42"/>
    </location>
</feature>
<name>A0A4Y2AWY3_ARAVE</name>
<protein>
    <submittedName>
        <fullName evidence="2">Transcription factor GATA-4</fullName>
    </submittedName>
</protein>
<dbReference type="EMBL" id="BGPR01000037">
    <property type="protein sequence ID" value="GBL84360.1"/>
    <property type="molecule type" value="Genomic_DNA"/>
</dbReference>
<evidence type="ECO:0000313" key="2">
    <source>
        <dbReference type="EMBL" id="GBL84360.1"/>
    </source>
</evidence>
<feature type="compositionally biased region" description="Polar residues" evidence="1">
    <location>
        <begin position="1"/>
        <end position="22"/>
    </location>
</feature>
<evidence type="ECO:0000313" key="3">
    <source>
        <dbReference type="Proteomes" id="UP000499080"/>
    </source>
</evidence>
<gene>
    <name evidence="2" type="primary">GATA4_0</name>
    <name evidence="2" type="ORF">AVEN_117143_1</name>
</gene>
<organism evidence="2 3">
    <name type="scientific">Araneus ventricosus</name>
    <name type="common">Orbweaver spider</name>
    <name type="synonym">Epeira ventricosa</name>
    <dbReference type="NCBI Taxonomy" id="182803"/>
    <lineage>
        <taxon>Eukaryota</taxon>
        <taxon>Metazoa</taxon>
        <taxon>Ecdysozoa</taxon>
        <taxon>Arthropoda</taxon>
        <taxon>Chelicerata</taxon>
        <taxon>Arachnida</taxon>
        <taxon>Araneae</taxon>
        <taxon>Araneomorphae</taxon>
        <taxon>Entelegynae</taxon>
        <taxon>Araneoidea</taxon>
        <taxon>Araneidae</taxon>
        <taxon>Araneus</taxon>
    </lineage>
</organism>
<proteinExistence type="predicted"/>
<keyword evidence="3" id="KW-1185">Reference proteome</keyword>
<accession>A0A4Y2AWY3</accession>
<dbReference type="Proteomes" id="UP000499080">
    <property type="component" value="Unassembled WGS sequence"/>
</dbReference>
<comment type="caution">
    <text evidence="2">The sequence shown here is derived from an EMBL/GenBank/DDBJ whole genome shotgun (WGS) entry which is preliminary data.</text>
</comment>
<feature type="region of interest" description="Disordered" evidence="1">
    <location>
        <begin position="1"/>
        <end position="42"/>
    </location>
</feature>
<reference evidence="2 3" key="1">
    <citation type="journal article" date="2019" name="Sci. Rep.">
        <title>Orb-weaving spider Araneus ventricosus genome elucidates the spidroin gene catalogue.</title>
        <authorList>
            <person name="Kono N."/>
            <person name="Nakamura H."/>
            <person name="Ohtoshi R."/>
            <person name="Moran D.A.P."/>
            <person name="Shinohara A."/>
            <person name="Yoshida Y."/>
            <person name="Fujiwara M."/>
            <person name="Mori M."/>
            <person name="Tomita M."/>
            <person name="Arakawa K."/>
        </authorList>
    </citation>
    <scope>NUCLEOTIDE SEQUENCE [LARGE SCALE GENOMIC DNA]</scope>
</reference>